<comment type="caution">
    <text evidence="1">The sequence shown here is derived from an EMBL/GenBank/DDBJ whole genome shotgun (WGS) entry which is preliminary data.</text>
</comment>
<gene>
    <name evidence="1" type="ORF">C3430_15670</name>
</gene>
<dbReference type="AlphaFoldDB" id="A0A2S4RWF8"/>
<evidence type="ECO:0000313" key="1">
    <source>
        <dbReference type="EMBL" id="POU64611.1"/>
    </source>
</evidence>
<dbReference type="EMBL" id="PQLX01000005">
    <property type="protein sequence ID" value="POU64611.1"/>
    <property type="molecule type" value="Genomic_DNA"/>
</dbReference>
<dbReference type="Proteomes" id="UP000237003">
    <property type="component" value="Unassembled WGS sequence"/>
</dbReference>
<evidence type="ECO:0000313" key="2">
    <source>
        <dbReference type="Proteomes" id="UP000237003"/>
    </source>
</evidence>
<proteinExistence type="predicted"/>
<accession>A0A2S4RWF8</accession>
<protein>
    <submittedName>
        <fullName evidence="1">Uncharacterized protein</fullName>
    </submittedName>
</protein>
<dbReference type="RefSeq" id="WP_103777247.1">
    <property type="nucleotide sequence ID" value="NZ_PQLX01000005.1"/>
</dbReference>
<reference evidence="1 2" key="1">
    <citation type="submission" date="2018-01" db="EMBL/GenBank/DDBJ databases">
        <title>Complete genome sequences of 14 Citrobacter spp. isolated from plant in Canada.</title>
        <authorList>
            <person name="Bhandare S.G."/>
            <person name="Colavecchio A."/>
            <person name="Jeukens J."/>
            <person name="Emond-Rheault J.-G."/>
            <person name="Freschi L."/>
            <person name="Hamel J."/>
            <person name="Kukavica-Ibrulj I."/>
            <person name="Levesque R."/>
            <person name="Goodridge L."/>
        </authorList>
    </citation>
    <scope>NUCLEOTIDE SEQUENCE [LARGE SCALE GENOMIC DNA]</scope>
    <source>
        <strain evidence="1 2">S1285</strain>
    </source>
</reference>
<dbReference type="OrthoDB" id="6593869at2"/>
<name>A0A2S4RWF8_CITAM</name>
<sequence length="158" mass="17616">MMKIKILTGGAIALIVILAGTAMGLWYTNKINPKLDCTGSVVWEINHEVFKGDIAYQMHNNQGVVTVAGELKTAEAKGYKISRVIYFTWHKIRNNYIISSSRLMRFPSDKLQDKAGDGALPAIYLSNNASLSFQIKRYREGWAFTTVGAPSLLCRNVE</sequence>
<organism evidence="1 2">
    <name type="scientific">Citrobacter amalonaticus</name>
    <dbReference type="NCBI Taxonomy" id="35703"/>
    <lineage>
        <taxon>Bacteria</taxon>
        <taxon>Pseudomonadati</taxon>
        <taxon>Pseudomonadota</taxon>
        <taxon>Gammaproteobacteria</taxon>
        <taxon>Enterobacterales</taxon>
        <taxon>Enterobacteriaceae</taxon>
        <taxon>Citrobacter</taxon>
    </lineage>
</organism>